<feature type="compositionally biased region" description="Low complexity" evidence="1">
    <location>
        <begin position="96"/>
        <end position="111"/>
    </location>
</feature>
<keyword evidence="2" id="KW-0812">Transmembrane</keyword>
<name>A0AAN6TBZ3_9PEZI</name>
<dbReference type="GeneID" id="89941945"/>
<evidence type="ECO:0000313" key="3">
    <source>
        <dbReference type="EMBL" id="KAK4111567.1"/>
    </source>
</evidence>
<evidence type="ECO:0000256" key="1">
    <source>
        <dbReference type="SAM" id="MobiDB-lite"/>
    </source>
</evidence>
<organism evidence="3 4">
    <name type="scientific">Canariomyces notabilis</name>
    <dbReference type="NCBI Taxonomy" id="2074819"/>
    <lineage>
        <taxon>Eukaryota</taxon>
        <taxon>Fungi</taxon>
        <taxon>Dikarya</taxon>
        <taxon>Ascomycota</taxon>
        <taxon>Pezizomycotina</taxon>
        <taxon>Sordariomycetes</taxon>
        <taxon>Sordariomycetidae</taxon>
        <taxon>Sordariales</taxon>
        <taxon>Chaetomiaceae</taxon>
        <taxon>Canariomyces</taxon>
    </lineage>
</organism>
<dbReference type="Proteomes" id="UP001302812">
    <property type="component" value="Unassembled WGS sequence"/>
</dbReference>
<keyword evidence="2" id="KW-1133">Transmembrane helix</keyword>
<feature type="compositionally biased region" description="Pro residues" evidence="1">
    <location>
        <begin position="273"/>
        <end position="282"/>
    </location>
</feature>
<feature type="transmembrane region" description="Helical" evidence="2">
    <location>
        <begin position="20"/>
        <end position="42"/>
    </location>
</feature>
<feature type="region of interest" description="Disordered" evidence="1">
    <location>
        <begin position="211"/>
        <end position="282"/>
    </location>
</feature>
<keyword evidence="4" id="KW-1185">Reference proteome</keyword>
<gene>
    <name evidence="3" type="ORF">N656DRAFT_798955</name>
</gene>
<dbReference type="RefSeq" id="XP_064669137.1">
    <property type="nucleotide sequence ID" value="XM_064817820.1"/>
</dbReference>
<dbReference type="AlphaFoldDB" id="A0AAN6TBZ3"/>
<accession>A0AAN6TBZ3</accession>
<protein>
    <submittedName>
        <fullName evidence="3">Uncharacterized protein</fullName>
    </submittedName>
</protein>
<sequence>MARIPRAYAEPSTAGGWGDQQIFVVSVIGVVAVLAVTACVVAEIRLSIKTKKWLAEVNKAVTESVVLQQRITFLTGELRRRDQYISRHILQQRNGPYQAGPPIAPQAAPQAAPQPAPQPAPPAAPPASPPNVAESHRPGQSLYDELTANRYGPIRAIYDAEDITDADSDGDDDERWWRFSGFSQGSIQSARTAVVVDEGDIAMVPVRSRHGTENREVADGFDDVELVGDSQAQGRRGEETPRQQAQAQDAHSPARYWNPPEAVHSRQHDQPSWPLPSPGGTL</sequence>
<reference evidence="3" key="1">
    <citation type="journal article" date="2023" name="Mol. Phylogenet. Evol.">
        <title>Genome-scale phylogeny and comparative genomics of the fungal order Sordariales.</title>
        <authorList>
            <person name="Hensen N."/>
            <person name="Bonometti L."/>
            <person name="Westerberg I."/>
            <person name="Brannstrom I.O."/>
            <person name="Guillou S."/>
            <person name="Cros-Aarteil S."/>
            <person name="Calhoun S."/>
            <person name="Haridas S."/>
            <person name="Kuo A."/>
            <person name="Mondo S."/>
            <person name="Pangilinan J."/>
            <person name="Riley R."/>
            <person name="LaButti K."/>
            <person name="Andreopoulos B."/>
            <person name="Lipzen A."/>
            <person name="Chen C."/>
            <person name="Yan M."/>
            <person name="Daum C."/>
            <person name="Ng V."/>
            <person name="Clum A."/>
            <person name="Steindorff A."/>
            <person name="Ohm R.A."/>
            <person name="Martin F."/>
            <person name="Silar P."/>
            <person name="Natvig D.O."/>
            <person name="Lalanne C."/>
            <person name="Gautier V."/>
            <person name="Ament-Velasquez S.L."/>
            <person name="Kruys A."/>
            <person name="Hutchinson M.I."/>
            <person name="Powell A.J."/>
            <person name="Barry K."/>
            <person name="Miller A.N."/>
            <person name="Grigoriev I.V."/>
            <person name="Debuchy R."/>
            <person name="Gladieux P."/>
            <person name="Hiltunen Thoren M."/>
            <person name="Johannesson H."/>
        </authorList>
    </citation>
    <scope>NUCLEOTIDE SEQUENCE</scope>
    <source>
        <strain evidence="3">CBS 508.74</strain>
    </source>
</reference>
<evidence type="ECO:0000256" key="2">
    <source>
        <dbReference type="SAM" id="Phobius"/>
    </source>
</evidence>
<keyword evidence="2" id="KW-0472">Membrane</keyword>
<feature type="region of interest" description="Disordered" evidence="1">
    <location>
        <begin position="95"/>
        <end position="138"/>
    </location>
</feature>
<proteinExistence type="predicted"/>
<comment type="caution">
    <text evidence="3">The sequence shown here is derived from an EMBL/GenBank/DDBJ whole genome shotgun (WGS) entry which is preliminary data.</text>
</comment>
<reference evidence="3" key="2">
    <citation type="submission" date="2023-05" db="EMBL/GenBank/DDBJ databases">
        <authorList>
            <consortium name="Lawrence Berkeley National Laboratory"/>
            <person name="Steindorff A."/>
            <person name="Hensen N."/>
            <person name="Bonometti L."/>
            <person name="Westerberg I."/>
            <person name="Brannstrom I.O."/>
            <person name="Guillou S."/>
            <person name="Cros-Aarteil S."/>
            <person name="Calhoun S."/>
            <person name="Haridas S."/>
            <person name="Kuo A."/>
            <person name="Mondo S."/>
            <person name="Pangilinan J."/>
            <person name="Riley R."/>
            <person name="Labutti K."/>
            <person name="Andreopoulos B."/>
            <person name="Lipzen A."/>
            <person name="Chen C."/>
            <person name="Yanf M."/>
            <person name="Daum C."/>
            <person name="Ng V."/>
            <person name="Clum A."/>
            <person name="Ohm R."/>
            <person name="Martin F."/>
            <person name="Silar P."/>
            <person name="Natvig D."/>
            <person name="Lalanne C."/>
            <person name="Gautier V."/>
            <person name="Ament-Velasquez S.L."/>
            <person name="Kruys A."/>
            <person name="Hutchinson M.I."/>
            <person name="Powell A.J."/>
            <person name="Barry K."/>
            <person name="Miller A.N."/>
            <person name="Grigoriev I.V."/>
            <person name="Debuchy R."/>
            <person name="Gladieux P."/>
            <person name="Thoren M.H."/>
            <person name="Johannesson H."/>
        </authorList>
    </citation>
    <scope>NUCLEOTIDE SEQUENCE</scope>
    <source>
        <strain evidence="3">CBS 508.74</strain>
    </source>
</reference>
<dbReference type="EMBL" id="MU853345">
    <property type="protein sequence ID" value="KAK4111567.1"/>
    <property type="molecule type" value="Genomic_DNA"/>
</dbReference>
<evidence type="ECO:0000313" key="4">
    <source>
        <dbReference type="Proteomes" id="UP001302812"/>
    </source>
</evidence>
<feature type="compositionally biased region" description="Pro residues" evidence="1">
    <location>
        <begin position="112"/>
        <end position="129"/>
    </location>
</feature>